<dbReference type="PATRIC" id="fig|1560234.3.peg.2558"/>
<feature type="compositionally biased region" description="Polar residues" evidence="1">
    <location>
        <begin position="1"/>
        <end position="12"/>
    </location>
</feature>
<dbReference type="RefSeq" id="WP_066852607.1">
    <property type="nucleotide sequence ID" value="NZ_JXMS01000004.1"/>
</dbReference>
<feature type="region of interest" description="Disordered" evidence="1">
    <location>
        <begin position="1"/>
        <end position="20"/>
    </location>
</feature>
<organism evidence="2 3">
    <name type="scientific">Halodesulfovibrio spirochaetisodalis</name>
    <dbReference type="NCBI Taxonomy" id="1560234"/>
    <lineage>
        <taxon>Bacteria</taxon>
        <taxon>Pseudomonadati</taxon>
        <taxon>Thermodesulfobacteriota</taxon>
        <taxon>Desulfovibrionia</taxon>
        <taxon>Desulfovibrionales</taxon>
        <taxon>Desulfovibrionaceae</taxon>
        <taxon>Halodesulfovibrio</taxon>
    </lineage>
</organism>
<protein>
    <submittedName>
        <fullName evidence="2">Uncharacterized protein</fullName>
    </submittedName>
</protein>
<evidence type="ECO:0000313" key="3">
    <source>
        <dbReference type="Proteomes" id="UP000091979"/>
    </source>
</evidence>
<dbReference type="OrthoDB" id="5465293at2"/>
<gene>
    <name evidence="2" type="ORF">SP90_03435</name>
</gene>
<sequence>MVQPATSNSPKNWNDLWEPQNKERWEKKASARINCTGNETVDCAATKPMDWDMWQPSKKR</sequence>
<evidence type="ECO:0000313" key="2">
    <source>
        <dbReference type="EMBL" id="OBQ55693.1"/>
    </source>
</evidence>
<name>A0A1B7XJL3_9BACT</name>
<proteinExistence type="predicted"/>
<accession>A0A1B7XJL3</accession>
<dbReference type="EMBL" id="JXMS01000004">
    <property type="protein sequence ID" value="OBQ55693.1"/>
    <property type="molecule type" value="Genomic_DNA"/>
</dbReference>
<evidence type="ECO:0000256" key="1">
    <source>
        <dbReference type="SAM" id="MobiDB-lite"/>
    </source>
</evidence>
<reference evidence="2 3" key="1">
    <citation type="submission" date="2015-01" db="EMBL/GenBank/DDBJ databases">
        <title>Desulfovibrio sp. JC271 draft genome sequence.</title>
        <authorList>
            <person name="Shivani Y."/>
            <person name="Subhash Y."/>
            <person name="Sasikala C."/>
            <person name="Ramana C.V."/>
        </authorList>
    </citation>
    <scope>NUCLEOTIDE SEQUENCE [LARGE SCALE GENOMIC DNA]</scope>
    <source>
        <strain evidence="2 3">JC271</strain>
    </source>
</reference>
<dbReference type="Proteomes" id="UP000091979">
    <property type="component" value="Unassembled WGS sequence"/>
</dbReference>
<keyword evidence="3" id="KW-1185">Reference proteome</keyword>
<comment type="caution">
    <text evidence="2">The sequence shown here is derived from an EMBL/GenBank/DDBJ whole genome shotgun (WGS) entry which is preliminary data.</text>
</comment>
<dbReference type="AlphaFoldDB" id="A0A1B7XJL3"/>